<dbReference type="Proteomes" id="UP000184079">
    <property type="component" value="Unassembled WGS sequence"/>
</dbReference>
<gene>
    <name evidence="2" type="ORF">SAMN05421807_11613</name>
</gene>
<organism evidence="2 3">
    <name type="scientific">Virgibacillus chiguensis</name>
    <dbReference type="NCBI Taxonomy" id="411959"/>
    <lineage>
        <taxon>Bacteria</taxon>
        <taxon>Bacillati</taxon>
        <taxon>Bacillota</taxon>
        <taxon>Bacilli</taxon>
        <taxon>Bacillales</taxon>
        <taxon>Bacillaceae</taxon>
        <taxon>Virgibacillus</taxon>
    </lineage>
</organism>
<evidence type="ECO:0000313" key="2">
    <source>
        <dbReference type="EMBL" id="SHH85939.1"/>
    </source>
</evidence>
<evidence type="ECO:0000256" key="1">
    <source>
        <dbReference type="SAM" id="Phobius"/>
    </source>
</evidence>
<sequence length="55" mass="6852">MNYWTEYLPNWRQIYYTAIAFVIPFLLYQINKRLHHYGDPSWKKDNADETPREDE</sequence>
<reference evidence="3" key="1">
    <citation type="submission" date="2016-11" db="EMBL/GenBank/DDBJ databases">
        <authorList>
            <person name="Varghese N."/>
            <person name="Submissions S."/>
        </authorList>
    </citation>
    <scope>NUCLEOTIDE SEQUENCE [LARGE SCALE GENOMIC DNA]</scope>
    <source>
        <strain evidence="3">CGMCC 1.6496</strain>
    </source>
</reference>
<dbReference type="AlphaFoldDB" id="A0A1M5WEE5"/>
<evidence type="ECO:0000313" key="3">
    <source>
        <dbReference type="Proteomes" id="UP000184079"/>
    </source>
</evidence>
<feature type="transmembrane region" description="Helical" evidence="1">
    <location>
        <begin position="13"/>
        <end position="30"/>
    </location>
</feature>
<protein>
    <submittedName>
        <fullName evidence="2">Uncharacterized protein</fullName>
    </submittedName>
</protein>
<keyword evidence="3" id="KW-1185">Reference proteome</keyword>
<keyword evidence="1" id="KW-1133">Transmembrane helix</keyword>
<dbReference type="EMBL" id="FQXD01000016">
    <property type="protein sequence ID" value="SHH85939.1"/>
    <property type="molecule type" value="Genomic_DNA"/>
</dbReference>
<name>A0A1M5WEE5_9BACI</name>
<keyword evidence="1" id="KW-0472">Membrane</keyword>
<proteinExistence type="predicted"/>
<keyword evidence="1" id="KW-0812">Transmembrane</keyword>
<dbReference type="RefSeq" id="WP_170861768.1">
    <property type="nucleotide sequence ID" value="NZ_FQXD01000016.1"/>
</dbReference>
<accession>A0A1M5WEE5</accession>